<dbReference type="InterPro" id="IPR052336">
    <property type="entry name" value="MlaD_Phospholipid_Transporter"/>
</dbReference>
<accession>E2SCQ9</accession>
<sequence length="377" mass="38133">MNRLLKPVIALVGVALVAAGCGTTAADLPLPGNSVRGDTYSITATFPDALNLALGAPVKLGGVPVGRVSELAVQDYTAIVTLDIESDIEVAADADIRLRATTALGELFVDIVQEPGATEVLDDGATVDPANSLAAPSIEDTLSAASLFINGGGLGQLQTIVEETNAILGGREDTARSVVRRMAGTAADLNDASADIDVALAAISAAAAALDARQATINQSLVEISPAAAVLRENTDQLVALLTGVDDLGDTAVQVITESRSDLLQVLAQTAPIFDQVSAVSDEIAPGVADILGFVGLMDRAVPGTYLNAELFFHLELTLGDTTLSPSTLTDLLGGTGGQGPLAPAEDQQAAPAGPQQTAPDLGLGGLLRGLMSGGRS</sequence>
<dbReference type="AlphaFoldDB" id="E2SCQ9"/>
<feature type="compositionally biased region" description="Low complexity" evidence="1">
    <location>
        <begin position="341"/>
        <end position="362"/>
    </location>
</feature>
<dbReference type="Proteomes" id="UP000003111">
    <property type="component" value="Unassembled WGS sequence"/>
</dbReference>
<feature type="domain" description="Mce/MlaD" evidence="3">
    <location>
        <begin position="39"/>
        <end position="112"/>
    </location>
</feature>
<evidence type="ECO:0000256" key="1">
    <source>
        <dbReference type="SAM" id="MobiDB-lite"/>
    </source>
</evidence>
<evidence type="ECO:0000256" key="2">
    <source>
        <dbReference type="SAM" id="SignalP"/>
    </source>
</evidence>
<feature type="region of interest" description="Disordered" evidence="1">
    <location>
        <begin position="330"/>
        <end position="365"/>
    </location>
</feature>
<keyword evidence="2" id="KW-0732">Signal</keyword>
<dbReference type="RefSeq" id="WP_007077313.1">
    <property type="nucleotide sequence ID" value="NZ_CM001024.1"/>
</dbReference>
<feature type="signal peptide" evidence="2">
    <location>
        <begin position="1"/>
        <end position="25"/>
    </location>
</feature>
<feature type="chain" id="PRO_5003164614" evidence="2">
    <location>
        <begin position="26"/>
        <end position="377"/>
    </location>
</feature>
<dbReference type="NCBIfam" id="TIGR00996">
    <property type="entry name" value="Mtu_fam_mce"/>
    <property type="match status" value="1"/>
</dbReference>
<dbReference type="InterPro" id="IPR003399">
    <property type="entry name" value="Mce/MlaD"/>
</dbReference>
<dbReference type="GO" id="GO:0005576">
    <property type="term" value="C:extracellular region"/>
    <property type="evidence" value="ECO:0007669"/>
    <property type="project" value="TreeGrafter"/>
</dbReference>
<dbReference type="STRING" id="585531.HMPREF0063_12221"/>
<evidence type="ECO:0000313" key="5">
    <source>
        <dbReference type="Proteomes" id="UP000003111"/>
    </source>
</evidence>
<dbReference type="HOGENOM" id="CLU_045966_1_0_11"/>
<dbReference type="eggNOG" id="COG1463">
    <property type="taxonomic scope" value="Bacteria"/>
</dbReference>
<evidence type="ECO:0000313" key="4">
    <source>
        <dbReference type="EMBL" id="EFQ83012.1"/>
    </source>
</evidence>
<keyword evidence="5" id="KW-1185">Reference proteome</keyword>
<evidence type="ECO:0000259" key="3">
    <source>
        <dbReference type="Pfam" id="PF02470"/>
    </source>
</evidence>
<comment type="caution">
    <text evidence="4">The sequence shown here is derived from an EMBL/GenBank/DDBJ whole genome shotgun (WGS) entry which is preliminary data.</text>
</comment>
<gene>
    <name evidence="4" type="ORF">HMPREF0063_12221</name>
</gene>
<proteinExistence type="predicted"/>
<reference evidence="4" key="1">
    <citation type="submission" date="2010-08" db="EMBL/GenBank/DDBJ databases">
        <authorList>
            <person name="Muzny D."/>
            <person name="Qin X."/>
            <person name="Buhay C."/>
            <person name="Dugan-Rocha S."/>
            <person name="Ding Y."/>
            <person name="Chen G."/>
            <person name="Hawes A."/>
            <person name="Holder M."/>
            <person name="Jhangiani S."/>
            <person name="Johnson A."/>
            <person name="Khan Z."/>
            <person name="Li Z."/>
            <person name="Liu W."/>
            <person name="Liu X."/>
            <person name="Perez L."/>
            <person name="Shen H."/>
            <person name="Wang Q."/>
            <person name="Watt J."/>
            <person name="Xi L."/>
            <person name="Xin Y."/>
            <person name="Zhou J."/>
            <person name="Deng J."/>
            <person name="Jiang H."/>
            <person name="Liu Y."/>
            <person name="Qu J."/>
            <person name="Song X.-Z."/>
            <person name="Zhang L."/>
            <person name="Villasana D."/>
            <person name="Johnson A."/>
            <person name="Liu J."/>
            <person name="Liyanage D."/>
            <person name="Lorensuhewa L."/>
            <person name="Robinson T."/>
            <person name="Song A."/>
            <person name="Song B.-B."/>
            <person name="Dinh H."/>
            <person name="Thornton R."/>
            <person name="Coyle M."/>
            <person name="Francisco L."/>
            <person name="Jackson L."/>
            <person name="Javaid M."/>
            <person name="Korchina V."/>
            <person name="Kovar C."/>
            <person name="Mata R."/>
            <person name="Mathew T."/>
            <person name="Ngo R."/>
            <person name="Nguyen L."/>
            <person name="Nguyen N."/>
            <person name="Okwuonu G."/>
            <person name="Ongeri F."/>
            <person name="Pham C."/>
            <person name="Simmons D."/>
            <person name="Wilczek-Boney K."/>
            <person name="Hale W."/>
            <person name="Jakkamsetti A."/>
            <person name="Pham P."/>
            <person name="Ruth R."/>
            <person name="San Lucas F."/>
            <person name="Warren J."/>
            <person name="Zhang J."/>
            <person name="Zhao Z."/>
            <person name="Zhou C."/>
            <person name="Zhu D."/>
            <person name="Lee S."/>
            <person name="Bess C."/>
            <person name="Blankenburg K."/>
            <person name="Forbes L."/>
            <person name="Fu Q."/>
            <person name="Gubbala S."/>
            <person name="Hirani K."/>
            <person name="Jayaseelan J.C."/>
            <person name="Lara F."/>
            <person name="Munidasa M."/>
            <person name="Palculict T."/>
            <person name="Patil S."/>
            <person name="Pu L.-L."/>
            <person name="Saada N."/>
            <person name="Tang L."/>
            <person name="Weissenberger G."/>
            <person name="Zhu Y."/>
            <person name="Hemphill L."/>
            <person name="Shang Y."/>
            <person name="Youmans B."/>
            <person name="Ayvaz T."/>
            <person name="Ross M."/>
            <person name="Santibanez J."/>
            <person name="Aqrawi P."/>
            <person name="Gross S."/>
            <person name="Joshi V."/>
            <person name="Fowler G."/>
            <person name="Nazareth L."/>
            <person name="Reid J."/>
            <person name="Worley K."/>
            <person name="Petrosino J."/>
            <person name="Highlander S."/>
            <person name="Gibbs R."/>
        </authorList>
    </citation>
    <scope>NUCLEOTIDE SEQUENCE [LARGE SCALE GENOMIC DNA]</scope>
    <source>
        <strain evidence="4">DSM 15272</strain>
    </source>
</reference>
<name>E2SCQ9_9ACTN</name>
<organism evidence="4 5">
    <name type="scientific">Aeromicrobium marinum DSM 15272</name>
    <dbReference type="NCBI Taxonomy" id="585531"/>
    <lineage>
        <taxon>Bacteria</taxon>
        <taxon>Bacillati</taxon>
        <taxon>Actinomycetota</taxon>
        <taxon>Actinomycetes</taxon>
        <taxon>Propionibacteriales</taxon>
        <taxon>Nocardioidaceae</taxon>
        <taxon>Aeromicrobium</taxon>
    </lineage>
</organism>
<dbReference type="PROSITE" id="PS51257">
    <property type="entry name" value="PROKAR_LIPOPROTEIN"/>
    <property type="match status" value="1"/>
</dbReference>
<protein>
    <submittedName>
        <fullName evidence="4">Virulence factor Mce family protein</fullName>
    </submittedName>
</protein>
<dbReference type="EMBL" id="ACLF03000006">
    <property type="protein sequence ID" value="EFQ83012.1"/>
    <property type="molecule type" value="Genomic_DNA"/>
</dbReference>
<dbReference type="PANTHER" id="PTHR33371">
    <property type="entry name" value="INTERMEMBRANE PHOSPHOLIPID TRANSPORT SYSTEM BINDING PROTEIN MLAD-RELATED"/>
    <property type="match status" value="1"/>
</dbReference>
<dbReference type="PANTHER" id="PTHR33371:SF15">
    <property type="entry name" value="LIPOPROTEIN LPRN"/>
    <property type="match status" value="1"/>
</dbReference>
<dbReference type="InterPro" id="IPR005693">
    <property type="entry name" value="Mce"/>
</dbReference>
<dbReference type="Pfam" id="PF02470">
    <property type="entry name" value="MlaD"/>
    <property type="match status" value="1"/>
</dbReference>